<name>A0AAW4KP86_VIBCL</name>
<comment type="caution">
    <text evidence="3">The sequence shown here is derived from an EMBL/GenBank/DDBJ whole genome shotgun (WGS) entry which is preliminary data.</text>
</comment>
<dbReference type="RefSeq" id="WP_213420758.1">
    <property type="nucleotide sequence ID" value="NZ_JAHBND010000093.1"/>
</dbReference>
<dbReference type="EMBL" id="JAHBND010000093">
    <property type="protein sequence ID" value="MBS7672447.1"/>
    <property type="molecule type" value="Genomic_DNA"/>
</dbReference>
<protein>
    <recommendedName>
        <fullName evidence="2">Bacterial Ig domain-containing protein</fullName>
    </recommendedName>
</protein>
<gene>
    <name evidence="3" type="ORF">KIN13_03145</name>
</gene>
<sequence>VALTLPLMKPTLGVVNPDTGELPVTGKPGSTVQLQDQNGNPIGNPVTLDDKGQGTVTLPGNTSGQQVGVVIKDGDKQSPTTNVEVPLLAPQLGTVDPATGNVLVTGKPGATVQAQDPSGKPVGNPVTLD</sequence>
<feature type="non-terminal residue" evidence="3">
    <location>
        <position position="129"/>
    </location>
</feature>
<organism evidence="3 4">
    <name type="scientific">Vibrio cholerae</name>
    <dbReference type="NCBI Taxonomy" id="666"/>
    <lineage>
        <taxon>Bacteria</taxon>
        <taxon>Pseudomonadati</taxon>
        <taxon>Pseudomonadota</taxon>
        <taxon>Gammaproteobacteria</taxon>
        <taxon>Vibrionales</taxon>
        <taxon>Vibrionaceae</taxon>
        <taxon>Vibrio</taxon>
    </lineage>
</organism>
<dbReference type="Proteomes" id="UP001196338">
    <property type="component" value="Unassembled WGS sequence"/>
</dbReference>
<reference evidence="3" key="1">
    <citation type="submission" date="2021-05" db="EMBL/GenBank/DDBJ databases">
        <authorList>
            <person name="Stine C."/>
        </authorList>
    </citation>
    <scope>NUCLEOTIDE SEQUENCE</scope>
    <source>
        <strain evidence="3">TDS0091212</strain>
    </source>
</reference>
<dbReference type="AlphaFoldDB" id="A0AAW4KP86"/>
<evidence type="ECO:0000256" key="1">
    <source>
        <dbReference type="SAM" id="MobiDB-lite"/>
    </source>
</evidence>
<dbReference type="InterPro" id="IPR041498">
    <property type="entry name" value="Big_6"/>
</dbReference>
<feature type="domain" description="Bacterial Ig" evidence="2">
    <location>
        <begin position="9"/>
        <end position="86"/>
    </location>
</feature>
<reference evidence="3" key="2">
    <citation type="submission" date="2023-08" db="EMBL/GenBank/DDBJ databases">
        <title>Vibrio cholerae Outbreaks in Tanzania Exemplify Founder Flush: Simultaneous Increases in Population Size and Genetic Diversity.</title>
        <authorList>
            <person name="Debes A.K."/>
            <person name="Mohammed A."/>
            <person name="Maseke I."/>
            <person name="Almeida M."/>
            <person name="Li S."/>
            <person name="Matimba H."/>
            <person name="Joachim A."/>
            <person name="Mizinduko M."/>
            <person name="Nyanga S."/>
            <person name="Kelly M."/>
            <person name="Kachwamba Y."/>
            <person name="Schaffer A.M."/>
            <person name="Nyanga A.S."/>
            <person name="Mghamba J."/>
            <person name="Mosha F.S."/>
            <person name="Sack D.A."/>
            <person name="Stine O.C."/>
        </authorList>
    </citation>
    <scope>NUCLEOTIDE SEQUENCE</scope>
    <source>
        <strain evidence="3">TDS0091212</strain>
    </source>
</reference>
<feature type="non-terminal residue" evidence="3">
    <location>
        <position position="1"/>
    </location>
</feature>
<evidence type="ECO:0000313" key="3">
    <source>
        <dbReference type="EMBL" id="MBS7672447.1"/>
    </source>
</evidence>
<evidence type="ECO:0000313" key="4">
    <source>
        <dbReference type="Proteomes" id="UP001196338"/>
    </source>
</evidence>
<evidence type="ECO:0000259" key="2">
    <source>
        <dbReference type="Pfam" id="PF17936"/>
    </source>
</evidence>
<feature type="region of interest" description="Disordered" evidence="1">
    <location>
        <begin position="108"/>
        <end position="129"/>
    </location>
</feature>
<proteinExistence type="predicted"/>
<dbReference type="Pfam" id="PF17936">
    <property type="entry name" value="Big_6"/>
    <property type="match status" value="1"/>
</dbReference>
<accession>A0AAW4KP86</accession>